<evidence type="ECO:0000313" key="3">
    <source>
        <dbReference type="Proteomes" id="UP000005239"/>
    </source>
</evidence>
<sequence length="306" mass="34267">MPGYHVLPSTCNDVLKSVVAKFNASQLITPRQQLPLCRPSTCSPHPSRMNRLVSLALVGLLVVAPVLSDNFESALEAHPHMLVELKDEGTEVKLAKVDATVHGNLASKFEIRGYPTLTFFRAGKTSEYTCECLFATRGRDADAIVNWLKKKTGPAAVTIESSDDLKAFVEGKAVYTVAYFEFFDLTTENIVSFNERFLVGELKQHLMSADVRNRLMYNRSRGWDTKPVKVLVGKNFNEVHKNSGKGLLFKFYVPWCEHCKSLVPVWEELGEKYGTSDKVLIAKVGSSHIEIGETTEDEKKKEHTEL</sequence>
<dbReference type="GO" id="GO:0003756">
    <property type="term" value="F:protein disulfide isomerase activity"/>
    <property type="evidence" value="ECO:0000318"/>
    <property type="project" value="GO_Central"/>
</dbReference>
<dbReference type="GO" id="GO:0034976">
    <property type="term" value="P:response to endoplasmic reticulum stress"/>
    <property type="evidence" value="ECO:0000318"/>
    <property type="project" value="GO_Central"/>
</dbReference>
<dbReference type="GO" id="GO:0005783">
    <property type="term" value="C:endoplasmic reticulum"/>
    <property type="evidence" value="ECO:0000318"/>
    <property type="project" value="GO_Central"/>
</dbReference>
<organism evidence="2 3">
    <name type="scientific">Pristionchus pacificus</name>
    <name type="common">Parasitic nematode worm</name>
    <dbReference type="NCBI Taxonomy" id="54126"/>
    <lineage>
        <taxon>Eukaryota</taxon>
        <taxon>Metazoa</taxon>
        <taxon>Ecdysozoa</taxon>
        <taxon>Nematoda</taxon>
        <taxon>Chromadorea</taxon>
        <taxon>Rhabditida</taxon>
        <taxon>Rhabditina</taxon>
        <taxon>Diplogasteromorpha</taxon>
        <taxon>Diplogasteroidea</taxon>
        <taxon>Neodiplogasteridae</taxon>
        <taxon>Pristionchus</taxon>
    </lineage>
</organism>
<dbReference type="AlphaFoldDB" id="A0A2A6C6J1"/>
<dbReference type="Proteomes" id="UP000005239">
    <property type="component" value="Unassembled WGS sequence"/>
</dbReference>
<evidence type="ECO:0000256" key="1">
    <source>
        <dbReference type="ARBA" id="ARBA00006347"/>
    </source>
</evidence>
<dbReference type="EnsemblMetazoa" id="PPA43597.1">
    <property type="protein sequence ID" value="PPA43597.1"/>
    <property type="gene ID" value="WBGene00281966"/>
</dbReference>
<dbReference type="PANTHER" id="PTHR18929:SF240">
    <property type="entry name" value="PROTEIN DISULFIDE-ISOMERASE"/>
    <property type="match status" value="1"/>
</dbReference>
<dbReference type="SUPFAM" id="SSF52833">
    <property type="entry name" value="Thioredoxin-like"/>
    <property type="match status" value="2"/>
</dbReference>
<dbReference type="PANTHER" id="PTHR18929">
    <property type="entry name" value="PROTEIN DISULFIDE ISOMERASE"/>
    <property type="match status" value="1"/>
</dbReference>
<dbReference type="Gene3D" id="3.40.30.10">
    <property type="entry name" value="Glutaredoxin"/>
    <property type="match status" value="3"/>
</dbReference>
<reference evidence="2" key="2">
    <citation type="submission" date="2022-06" db="UniProtKB">
        <authorList>
            <consortium name="EnsemblMetazoa"/>
        </authorList>
    </citation>
    <scope>IDENTIFICATION</scope>
    <source>
        <strain evidence="2">PS312</strain>
    </source>
</reference>
<accession>A0A2A6C6J1</accession>
<gene>
    <name evidence="2" type="primary">WBGene00281966</name>
</gene>
<dbReference type="FunFam" id="3.40.30.10:FF:000400">
    <property type="entry name" value="Thioredoxin"/>
    <property type="match status" value="1"/>
</dbReference>
<protein>
    <submittedName>
        <fullName evidence="2">Thioredoxin</fullName>
    </submittedName>
</protein>
<dbReference type="FunFam" id="3.40.30.10:FF:000583">
    <property type="entry name" value="Thioredoxin"/>
    <property type="match status" value="1"/>
</dbReference>
<dbReference type="GO" id="GO:0006457">
    <property type="term" value="P:protein folding"/>
    <property type="evidence" value="ECO:0000318"/>
    <property type="project" value="GO_Central"/>
</dbReference>
<keyword evidence="3" id="KW-1185">Reference proteome</keyword>
<comment type="similarity">
    <text evidence="1">Belongs to the protein disulfide isomerase family.</text>
</comment>
<accession>A0A8R1Z1F5</accession>
<dbReference type="CDD" id="cd02961">
    <property type="entry name" value="PDI_a_family"/>
    <property type="match status" value="1"/>
</dbReference>
<dbReference type="InterPro" id="IPR013766">
    <property type="entry name" value="Thioredoxin_domain"/>
</dbReference>
<reference evidence="3" key="1">
    <citation type="journal article" date="2008" name="Nat. Genet.">
        <title>The Pristionchus pacificus genome provides a unique perspective on nematode lifestyle and parasitism.</title>
        <authorList>
            <person name="Dieterich C."/>
            <person name="Clifton S.W."/>
            <person name="Schuster L.N."/>
            <person name="Chinwalla A."/>
            <person name="Delehaunty K."/>
            <person name="Dinkelacker I."/>
            <person name="Fulton L."/>
            <person name="Fulton R."/>
            <person name="Godfrey J."/>
            <person name="Minx P."/>
            <person name="Mitreva M."/>
            <person name="Roeseler W."/>
            <person name="Tian H."/>
            <person name="Witte H."/>
            <person name="Yang S.P."/>
            <person name="Wilson R.K."/>
            <person name="Sommer R.J."/>
        </authorList>
    </citation>
    <scope>NUCLEOTIDE SEQUENCE [LARGE SCALE GENOMIC DNA]</scope>
    <source>
        <strain evidence="3">PS312</strain>
    </source>
</reference>
<evidence type="ECO:0000313" key="2">
    <source>
        <dbReference type="EnsemblMetazoa" id="PPA43597.1"/>
    </source>
</evidence>
<proteinExistence type="inferred from homology"/>
<dbReference type="Pfam" id="PF00085">
    <property type="entry name" value="Thioredoxin"/>
    <property type="match status" value="2"/>
</dbReference>
<name>A0A2A6C6J1_PRIPA</name>
<dbReference type="InterPro" id="IPR036249">
    <property type="entry name" value="Thioredoxin-like_sf"/>
</dbReference>